<dbReference type="InterPro" id="IPR000595">
    <property type="entry name" value="cNMP-bd_dom"/>
</dbReference>
<dbReference type="Gene3D" id="2.60.120.10">
    <property type="entry name" value="Jelly Rolls"/>
    <property type="match status" value="2"/>
</dbReference>
<name>A0A3F2RJ33_9STRA</name>
<dbReference type="AlphaFoldDB" id="A0A3F2RJ33"/>
<dbReference type="Proteomes" id="UP000284657">
    <property type="component" value="Unassembled WGS sequence"/>
</dbReference>
<evidence type="ECO:0000313" key="2">
    <source>
        <dbReference type="EMBL" id="RLN57781.1"/>
    </source>
</evidence>
<dbReference type="EMBL" id="MBAD02000582">
    <property type="protein sequence ID" value="RLN65599.1"/>
    <property type="molecule type" value="Genomic_DNA"/>
</dbReference>
<dbReference type="PANTHER" id="PTHR23011">
    <property type="entry name" value="CYCLIC NUCLEOTIDE-BINDING DOMAIN CONTAINING PROTEIN"/>
    <property type="match status" value="1"/>
</dbReference>
<dbReference type="InterPro" id="IPR018490">
    <property type="entry name" value="cNMP-bd_dom_sf"/>
</dbReference>
<dbReference type="PRINTS" id="PR00103">
    <property type="entry name" value="CAMPKINASE"/>
</dbReference>
<comment type="caution">
    <text evidence="2">The sequence shown here is derived from an EMBL/GenBank/DDBJ whole genome shotgun (WGS) entry which is preliminary data.</text>
</comment>
<proteinExistence type="predicted"/>
<evidence type="ECO:0000313" key="4">
    <source>
        <dbReference type="Proteomes" id="UP000277300"/>
    </source>
</evidence>
<dbReference type="InterPro" id="IPR014710">
    <property type="entry name" value="RmlC-like_jellyroll"/>
</dbReference>
<sequence>MGGAVSSGSAGKYNVDGSVNTLVVDTLKKLPFMQMMDDRLLQELAKCFQVLRYSMGATIKSDSTSRFFVVVAEGSVDISALLHTPNSNQRMSELLCQRKAGDYISYVTRDQLIAQMMGDDRDDAPRSAIEARKKLASLLELNRTTADPLDGCTLLKLNFDKFVKLRARLTVHLVDKKNTARFSGGKGKDKSGLGAMTAPEKMHLMASIVESEVVNYLVDIPFLERVEMTRLVMLANMCSYIYVRRGQSVCVEGEVGDRFFVCIKGTLQATLQVSLNAAQPTFAPLIPGETGRRSSVTALHENIGGAFGDKKIKALKRMGAGSYFGEISLVFKIPRVCSITALDDALLVYVDRTAFCNFLKIAPDAAVVLLEHVRLNFLDTLIKQGCTFLNAIPSRKLQELSYMSQLVDYETNTGGDA</sequence>
<evidence type="ECO:0000313" key="5">
    <source>
        <dbReference type="Proteomes" id="UP000284657"/>
    </source>
</evidence>
<gene>
    <name evidence="3" type="ORF">BBJ29_008298</name>
    <name evidence="2" type="ORF">BBP00_00007348</name>
</gene>
<dbReference type="PROSITE" id="PS50042">
    <property type="entry name" value="CNMP_BINDING_3"/>
    <property type="match status" value="1"/>
</dbReference>
<reference evidence="4 5" key="1">
    <citation type="submission" date="2018-07" db="EMBL/GenBank/DDBJ databases">
        <title>Genome sequencing of oomycete isolates from Chile give support for New Zealand origin for Phytophthora kernoviae and make available the first Nothophytophthora sp. genome.</title>
        <authorList>
            <person name="Studholme D.J."/>
            <person name="Sanfuentes E."/>
            <person name="Panda P."/>
            <person name="Hill R."/>
            <person name="Sambles C."/>
            <person name="Grant M."/>
            <person name="Williams N.M."/>
            <person name="Mcdougal R.L."/>
        </authorList>
    </citation>
    <scope>NUCLEOTIDE SEQUENCE [LARGE SCALE GENOMIC DNA]</scope>
    <source>
        <strain evidence="2">Chile6</strain>
        <strain evidence="3">Chile7</strain>
    </source>
</reference>
<dbReference type="SUPFAM" id="SSF51206">
    <property type="entry name" value="cAMP-binding domain-like"/>
    <property type="match status" value="2"/>
</dbReference>
<dbReference type="SMART" id="SM00100">
    <property type="entry name" value="cNMP"/>
    <property type="match status" value="1"/>
</dbReference>
<dbReference type="CDD" id="cd00038">
    <property type="entry name" value="CAP_ED"/>
    <property type="match status" value="1"/>
</dbReference>
<evidence type="ECO:0000259" key="1">
    <source>
        <dbReference type="PROSITE" id="PS50042"/>
    </source>
</evidence>
<organism evidence="2 4">
    <name type="scientific">Phytophthora kernoviae</name>
    <dbReference type="NCBI Taxonomy" id="325452"/>
    <lineage>
        <taxon>Eukaryota</taxon>
        <taxon>Sar</taxon>
        <taxon>Stramenopiles</taxon>
        <taxon>Oomycota</taxon>
        <taxon>Peronosporomycetes</taxon>
        <taxon>Peronosporales</taxon>
        <taxon>Peronosporaceae</taxon>
        <taxon>Phytophthora</taxon>
    </lineage>
</organism>
<accession>A0A3F2RJ33</accession>
<feature type="domain" description="Cyclic nucleotide-binding" evidence="1">
    <location>
        <begin position="222"/>
        <end position="359"/>
    </location>
</feature>
<protein>
    <recommendedName>
        <fullName evidence="1">Cyclic nucleotide-binding domain-containing protein</fullName>
    </recommendedName>
</protein>
<dbReference type="OrthoDB" id="196547at2759"/>
<dbReference type="Proteomes" id="UP000277300">
    <property type="component" value="Unassembled WGS sequence"/>
</dbReference>
<dbReference type="PANTHER" id="PTHR23011:SF28">
    <property type="entry name" value="CYCLIC NUCLEOTIDE-BINDING DOMAIN CONTAINING PROTEIN"/>
    <property type="match status" value="1"/>
</dbReference>
<dbReference type="EMBL" id="MBDO02000293">
    <property type="protein sequence ID" value="RLN57781.1"/>
    <property type="molecule type" value="Genomic_DNA"/>
</dbReference>
<evidence type="ECO:0000313" key="3">
    <source>
        <dbReference type="EMBL" id="RLN65599.1"/>
    </source>
</evidence>